<proteinExistence type="predicted"/>
<dbReference type="Proteomes" id="UP000095282">
    <property type="component" value="Unplaced"/>
</dbReference>
<accession>A0A1I7U4F2</accession>
<protein>
    <submittedName>
        <fullName evidence="2">DUF2612 domain-containing protein</fullName>
    </submittedName>
</protein>
<dbReference type="AlphaFoldDB" id="A0A1I7U4F2"/>
<sequence length="214" mass="24798">MQLAWIRMPKSVEDRRIGDIAFGFNGDGNDYRTFWEDPIAGAFTFISALTDLFETDIQGVQVSSESKAAVDWIIRRQNSIDTLTYYNNNVREIEAMWPREFRRRCIVGTDTDFTSEDLNAMLLRGDSNRMYLDVQGELNFEIVTRELNATMVTREVPITYSTDSGWNITIGTSWDYRKQDGTMVSVFFDEEGINIYPMFVMVTWPDSQENTYDS</sequence>
<dbReference type="WBParaSite" id="Csp11.Scaffold629.g14746.t1">
    <property type="protein sequence ID" value="Csp11.Scaffold629.g14746.t1"/>
    <property type="gene ID" value="Csp11.Scaffold629.g14746"/>
</dbReference>
<organism evidence="1 2">
    <name type="scientific">Caenorhabditis tropicalis</name>
    <dbReference type="NCBI Taxonomy" id="1561998"/>
    <lineage>
        <taxon>Eukaryota</taxon>
        <taxon>Metazoa</taxon>
        <taxon>Ecdysozoa</taxon>
        <taxon>Nematoda</taxon>
        <taxon>Chromadorea</taxon>
        <taxon>Rhabditida</taxon>
        <taxon>Rhabditina</taxon>
        <taxon>Rhabditomorpha</taxon>
        <taxon>Rhabditoidea</taxon>
        <taxon>Rhabditidae</taxon>
        <taxon>Peloderinae</taxon>
        <taxon>Caenorhabditis</taxon>
    </lineage>
</organism>
<evidence type="ECO:0000313" key="1">
    <source>
        <dbReference type="Proteomes" id="UP000095282"/>
    </source>
</evidence>
<reference evidence="2" key="1">
    <citation type="submission" date="2016-11" db="UniProtKB">
        <authorList>
            <consortium name="WormBaseParasite"/>
        </authorList>
    </citation>
    <scope>IDENTIFICATION</scope>
</reference>
<name>A0A1I7U4F2_9PELO</name>
<keyword evidence="1" id="KW-1185">Reference proteome</keyword>
<evidence type="ECO:0000313" key="2">
    <source>
        <dbReference type="WBParaSite" id="Csp11.Scaffold629.g14746.t1"/>
    </source>
</evidence>